<dbReference type="RefSeq" id="WP_213163218.1">
    <property type="nucleotide sequence ID" value="NZ_CP058214.1"/>
</dbReference>
<dbReference type="NCBIfam" id="TIGR02216">
    <property type="entry name" value="phage_TIGR02216"/>
    <property type="match status" value="1"/>
</dbReference>
<dbReference type="KEGG" id="kmn:HW532_04240"/>
<dbReference type="AlphaFoldDB" id="A0A7S8C259"/>
<dbReference type="EMBL" id="CP058214">
    <property type="protein sequence ID" value="QPC41991.1"/>
    <property type="molecule type" value="Genomic_DNA"/>
</dbReference>
<sequence length="67" mass="7002">MSAGARFPWRALMGAGLGALRLAPPVFWAMTPRELMVALHGAGLADGGAAPPARADLDALMSRFPDR</sequence>
<gene>
    <name evidence="1" type="ORF">HW532_04240</name>
</gene>
<protein>
    <submittedName>
        <fullName evidence="1">Phage tail assembly chaperone</fullName>
    </submittedName>
</protein>
<accession>A0A7S8C259</accession>
<organism evidence="1 2">
    <name type="scientific">Kaustia mangrovi</name>
    <dbReference type="NCBI Taxonomy" id="2593653"/>
    <lineage>
        <taxon>Bacteria</taxon>
        <taxon>Pseudomonadati</taxon>
        <taxon>Pseudomonadota</taxon>
        <taxon>Alphaproteobacteria</taxon>
        <taxon>Hyphomicrobiales</taxon>
        <taxon>Parvibaculaceae</taxon>
        <taxon>Kaustia</taxon>
    </lineage>
</organism>
<reference evidence="1 2" key="1">
    <citation type="submission" date="2020-06" db="EMBL/GenBank/DDBJ databases">
        <title>Genome sequence of 2 isolates from Red Sea Mangroves.</title>
        <authorList>
            <person name="Sefrji F."/>
            <person name="Michoud G."/>
            <person name="Merlino G."/>
            <person name="Daffonchio D."/>
        </authorList>
    </citation>
    <scope>NUCLEOTIDE SEQUENCE [LARGE SCALE GENOMIC DNA]</scope>
    <source>
        <strain evidence="1 2">R1DC25</strain>
    </source>
</reference>
<name>A0A7S8C259_9HYPH</name>
<dbReference type="InterPro" id="IPR019056">
    <property type="entry name" value="Phage_TAC_6"/>
</dbReference>
<evidence type="ECO:0000313" key="2">
    <source>
        <dbReference type="Proteomes" id="UP000593594"/>
    </source>
</evidence>
<dbReference type="Pfam" id="PF09550">
    <property type="entry name" value="Phage_TAC_6"/>
    <property type="match status" value="1"/>
</dbReference>
<dbReference type="InterPro" id="IPR011739">
    <property type="entry name" value="GTA_rcc01693"/>
</dbReference>
<evidence type="ECO:0000313" key="1">
    <source>
        <dbReference type="EMBL" id="QPC41991.1"/>
    </source>
</evidence>
<keyword evidence="2" id="KW-1185">Reference proteome</keyword>
<dbReference type="Proteomes" id="UP000593594">
    <property type="component" value="Chromosome"/>
</dbReference>
<proteinExistence type="predicted"/>